<dbReference type="RefSeq" id="WP_119918003.1">
    <property type="nucleotide sequence ID" value="NZ_QYYA01000002.1"/>
</dbReference>
<reference evidence="1 2" key="1">
    <citation type="submission" date="2018-09" db="EMBL/GenBank/DDBJ databases">
        <title>Alcanivorax profundi sp. nov., isolated from 1000 m-depth seawater of the Mariana Trench.</title>
        <authorList>
            <person name="Liu J."/>
        </authorList>
    </citation>
    <scope>NUCLEOTIDE SEQUENCE [LARGE SCALE GENOMIC DNA]</scope>
    <source>
        <strain evidence="1 2">MTEO17</strain>
    </source>
</reference>
<evidence type="ECO:0000313" key="2">
    <source>
        <dbReference type="Proteomes" id="UP000283734"/>
    </source>
</evidence>
<dbReference type="AlphaFoldDB" id="A0A418Y0F3"/>
<dbReference type="Proteomes" id="UP000283734">
    <property type="component" value="Unassembled WGS sequence"/>
</dbReference>
<keyword evidence="2" id="KW-1185">Reference proteome</keyword>
<dbReference type="EMBL" id="QYYA01000002">
    <property type="protein sequence ID" value="RJG18762.1"/>
    <property type="molecule type" value="Genomic_DNA"/>
</dbReference>
<dbReference type="OrthoDB" id="6710542at2"/>
<accession>A0A418Y0F3</accession>
<evidence type="ECO:0008006" key="3">
    <source>
        <dbReference type="Google" id="ProtNLM"/>
    </source>
</evidence>
<protein>
    <recommendedName>
        <fullName evidence="3">DUF4259 domain-containing protein</fullName>
    </recommendedName>
</protein>
<sequence>MVSPKEILVNIWYGDSTDISIREWVFDYIEQNENVPEEIFEIFDADSTSQEALLMKIVAISDSEFDSQCVQAEVMAAKLLLKVASDYLVGNVKPSDVCAVINNIDCGFLGAPRGLPDKIAYYQKWLGNLYHSCDWCDGGWTQSNAPHLKQDLQEQITVIQTWLEKS</sequence>
<proteinExistence type="predicted"/>
<name>A0A418Y0F3_9GAMM</name>
<gene>
    <name evidence="1" type="ORF">D4A39_09930</name>
</gene>
<comment type="caution">
    <text evidence="1">The sequence shown here is derived from an EMBL/GenBank/DDBJ whole genome shotgun (WGS) entry which is preliminary data.</text>
</comment>
<organism evidence="1 2">
    <name type="scientific">Alcanivorax profundi</name>
    <dbReference type="NCBI Taxonomy" id="2338368"/>
    <lineage>
        <taxon>Bacteria</taxon>
        <taxon>Pseudomonadati</taxon>
        <taxon>Pseudomonadota</taxon>
        <taxon>Gammaproteobacteria</taxon>
        <taxon>Oceanospirillales</taxon>
        <taxon>Alcanivoracaceae</taxon>
        <taxon>Alcanivorax</taxon>
    </lineage>
</organism>
<evidence type="ECO:0000313" key="1">
    <source>
        <dbReference type="EMBL" id="RJG18762.1"/>
    </source>
</evidence>